<dbReference type="InterPro" id="IPR020846">
    <property type="entry name" value="MFS_dom"/>
</dbReference>
<feature type="region of interest" description="Disordered" evidence="6">
    <location>
        <begin position="1"/>
        <end position="33"/>
    </location>
</feature>
<dbReference type="PROSITE" id="PS50850">
    <property type="entry name" value="MFS"/>
    <property type="match status" value="1"/>
</dbReference>
<keyword evidence="2" id="KW-0813">Transport</keyword>
<evidence type="ECO:0000313" key="10">
    <source>
        <dbReference type="Proteomes" id="UP000777482"/>
    </source>
</evidence>
<evidence type="ECO:0000259" key="8">
    <source>
        <dbReference type="PROSITE" id="PS50850"/>
    </source>
</evidence>
<keyword evidence="3 7" id="KW-0812">Transmembrane</keyword>
<keyword evidence="5 7" id="KW-0472">Membrane</keyword>
<feature type="transmembrane region" description="Helical" evidence="7">
    <location>
        <begin position="385"/>
        <end position="405"/>
    </location>
</feature>
<dbReference type="Pfam" id="PF07690">
    <property type="entry name" value="MFS_1"/>
    <property type="match status" value="1"/>
</dbReference>
<evidence type="ECO:0000256" key="4">
    <source>
        <dbReference type="ARBA" id="ARBA00022989"/>
    </source>
</evidence>
<feature type="transmembrane region" description="Helical" evidence="7">
    <location>
        <begin position="417"/>
        <end position="439"/>
    </location>
</feature>
<dbReference type="FunFam" id="1.20.1250.20:FF:000057">
    <property type="entry name" value="MFS general substrate transporter"/>
    <property type="match status" value="1"/>
</dbReference>
<name>A0A9P6W5R9_RHOMI</name>
<sequence length="501" mass="55647">MSTNELSKAPSKEQEAIEERDEELQGAAGMSPEERARMERRLLWKLDARFVLALSSARTKGFEQDLGITDQQMDTLLSILYVGYISLQIPSNMLIQYTGRPSIFIPACVFVWGGISTSTGAVKSFGPALVVRLLLGVAECSFFPGSLLLLASWYKKNELGKRITLLYCGSLVSNAFGPLIAAGILGTMEGKGGVRAWQWLFYIEGALTMFFAIIAALVLPDFPHNSRHFSKAELELAQLRMTEDVGTKDDTKVSNWTAFKFAMGDYKLWTMVFALTSMFNQFFPQLTKTLGYDNTASLLLCAPPFVFAAIVAFFVSRDSDKRQERYLHIVVPLCFGLVGFVIAMTTHSFAPRYISLFLMAGSYAGFVVFYAWVSATFARPAMSRGIAIAAVNAFSQLGNISGAYIFPARWGPSYKNSYAICISCFAVSIALCTFHRWNLARLNRTLAKRDEAEQINGPVEHGEVQQMDHLAAFPVGFRQADFVFFFCGVEKYVYALLSVSD</sequence>
<dbReference type="GO" id="GO:0022857">
    <property type="term" value="F:transmembrane transporter activity"/>
    <property type="evidence" value="ECO:0007669"/>
    <property type="project" value="InterPro"/>
</dbReference>
<dbReference type="AlphaFoldDB" id="A0A9P6W5R9"/>
<dbReference type="SUPFAM" id="SSF103473">
    <property type="entry name" value="MFS general substrate transporter"/>
    <property type="match status" value="1"/>
</dbReference>
<organism evidence="9 10">
    <name type="scientific">Rhodotorula mucilaginosa</name>
    <name type="common">Yeast</name>
    <name type="synonym">Rhodotorula rubra</name>
    <dbReference type="NCBI Taxonomy" id="5537"/>
    <lineage>
        <taxon>Eukaryota</taxon>
        <taxon>Fungi</taxon>
        <taxon>Dikarya</taxon>
        <taxon>Basidiomycota</taxon>
        <taxon>Pucciniomycotina</taxon>
        <taxon>Microbotryomycetes</taxon>
        <taxon>Sporidiobolales</taxon>
        <taxon>Sporidiobolaceae</taxon>
        <taxon>Rhodotorula</taxon>
    </lineage>
</organism>
<gene>
    <name evidence="9" type="ORF">C6P46_006862</name>
</gene>
<dbReference type="GO" id="GO:0016020">
    <property type="term" value="C:membrane"/>
    <property type="evidence" value="ECO:0007669"/>
    <property type="project" value="UniProtKB-SubCell"/>
</dbReference>
<proteinExistence type="predicted"/>
<feature type="transmembrane region" description="Helical" evidence="7">
    <location>
        <begin position="199"/>
        <end position="219"/>
    </location>
</feature>
<feature type="domain" description="Major facilitator superfamily (MFS) profile" evidence="8">
    <location>
        <begin position="33"/>
        <end position="440"/>
    </location>
</feature>
<reference evidence="9 10" key="1">
    <citation type="submission" date="2020-11" db="EMBL/GenBank/DDBJ databases">
        <title>Kefir isolates.</title>
        <authorList>
            <person name="Marcisauskas S."/>
            <person name="Kim Y."/>
            <person name="Blasche S."/>
        </authorList>
    </citation>
    <scope>NUCLEOTIDE SEQUENCE [LARGE SCALE GENOMIC DNA]</scope>
    <source>
        <strain evidence="9 10">KR</strain>
    </source>
</reference>
<feature type="transmembrane region" description="Helical" evidence="7">
    <location>
        <begin position="295"/>
        <end position="315"/>
    </location>
</feature>
<dbReference type="InterPro" id="IPR036259">
    <property type="entry name" value="MFS_trans_sf"/>
</dbReference>
<keyword evidence="10" id="KW-1185">Reference proteome</keyword>
<dbReference type="Gene3D" id="1.20.1250.20">
    <property type="entry name" value="MFS general substrate transporter like domains"/>
    <property type="match status" value="2"/>
</dbReference>
<accession>A0A9P6W5R9</accession>
<evidence type="ECO:0000256" key="3">
    <source>
        <dbReference type="ARBA" id="ARBA00022692"/>
    </source>
</evidence>
<dbReference type="OrthoDB" id="2985014at2759"/>
<feature type="transmembrane region" description="Helical" evidence="7">
    <location>
        <begin position="165"/>
        <end position="187"/>
    </location>
</feature>
<keyword evidence="4 7" id="KW-1133">Transmembrane helix</keyword>
<feature type="transmembrane region" description="Helical" evidence="7">
    <location>
        <begin position="103"/>
        <end position="122"/>
    </location>
</feature>
<dbReference type="FunFam" id="1.20.1250.20:FF:000013">
    <property type="entry name" value="MFS general substrate transporter"/>
    <property type="match status" value="1"/>
</dbReference>
<feature type="transmembrane region" description="Helical" evidence="7">
    <location>
        <begin position="353"/>
        <end position="373"/>
    </location>
</feature>
<evidence type="ECO:0000256" key="6">
    <source>
        <dbReference type="SAM" id="MobiDB-lite"/>
    </source>
</evidence>
<dbReference type="PANTHER" id="PTHR43791:SF6">
    <property type="entry name" value="TRANSPORTER, PUTATIVE (AFU_ORTHOLOGUE AFUA_1G16690)-RELATED"/>
    <property type="match status" value="1"/>
</dbReference>
<dbReference type="InterPro" id="IPR011701">
    <property type="entry name" value="MFS"/>
</dbReference>
<evidence type="ECO:0000256" key="7">
    <source>
        <dbReference type="SAM" id="Phobius"/>
    </source>
</evidence>
<dbReference type="PANTHER" id="PTHR43791">
    <property type="entry name" value="PERMEASE-RELATED"/>
    <property type="match status" value="1"/>
</dbReference>
<feature type="transmembrane region" description="Helical" evidence="7">
    <location>
        <begin position="128"/>
        <end position="153"/>
    </location>
</feature>
<evidence type="ECO:0000256" key="1">
    <source>
        <dbReference type="ARBA" id="ARBA00004141"/>
    </source>
</evidence>
<dbReference type="Proteomes" id="UP000777482">
    <property type="component" value="Unassembled WGS sequence"/>
</dbReference>
<comment type="caution">
    <text evidence="9">The sequence shown here is derived from an EMBL/GenBank/DDBJ whole genome shotgun (WGS) entry which is preliminary data.</text>
</comment>
<evidence type="ECO:0000256" key="5">
    <source>
        <dbReference type="ARBA" id="ARBA00023136"/>
    </source>
</evidence>
<evidence type="ECO:0000313" key="9">
    <source>
        <dbReference type="EMBL" id="KAG0665415.1"/>
    </source>
</evidence>
<comment type="subcellular location">
    <subcellularLocation>
        <location evidence="1">Membrane</location>
        <topology evidence="1">Multi-pass membrane protein</topology>
    </subcellularLocation>
</comment>
<protein>
    <recommendedName>
        <fullName evidence="8">Major facilitator superfamily (MFS) profile domain-containing protein</fullName>
    </recommendedName>
</protein>
<evidence type="ECO:0000256" key="2">
    <source>
        <dbReference type="ARBA" id="ARBA00022448"/>
    </source>
</evidence>
<feature type="transmembrane region" description="Helical" evidence="7">
    <location>
        <begin position="266"/>
        <end position="283"/>
    </location>
</feature>
<dbReference type="EMBL" id="PUHQ01000009">
    <property type="protein sequence ID" value="KAG0665415.1"/>
    <property type="molecule type" value="Genomic_DNA"/>
</dbReference>
<feature type="transmembrane region" description="Helical" evidence="7">
    <location>
        <begin position="327"/>
        <end position="347"/>
    </location>
</feature>